<keyword evidence="1" id="KW-0812">Transmembrane</keyword>
<accession>A0ABV5NGU1</accession>
<organism evidence="2 3">
    <name type="scientific">Nonomuraea salmonea</name>
    <dbReference type="NCBI Taxonomy" id="46181"/>
    <lineage>
        <taxon>Bacteria</taxon>
        <taxon>Bacillati</taxon>
        <taxon>Actinomycetota</taxon>
        <taxon>Actinomycetes</taxon>
        <taxon>Streptosporangiales</taxon>
        <taxon>Streptosporangiaceae</taxon>
        <taxon>Nonomuraea</taxon>
    </lineage>
</organism>
<feature type="transmembrane region" description="Helical" evidence="1">
    <location>
        <begin position="45"/>
        <end position="66"/>
    </location>
</feature>
<dbReference type="RefSeq" id="WP_345407458.1">
    <property type="nucleotide sequence ID" value="NZ_BAAAXS010000001.1"/>
</dbReference>
<evidence type="ECO:0000313" key="3">
    <source>
        <dbReference type="Proteomes" id="UP001589568"/>
    </source>
</evidence>
<sequence length="162" mass="16825">MSSDRSPEDGRADLGDMIGELLSFWTFGPEAHASEHNVRYHPVKLVVWTVVAIGVSAVVSAVRLALFGEPTAGWAVALFPLVLPLTGALAHRPPRYVPGLVGGLVAGLVVALLLGIDLGQSYSSFWAGFAALCAGFLVCSVVFAAVTWPRPTPADDGGNATG</sequence>
<feature type="transmembrane region" description="Helical" evidence="1">
    <location>
        <begin position="72"/>
        <end position="90"/>
    </location>
</feature>
<feature type="transmembrane region" description="Helical" evidence="1">
    <location>
        <begin position="125"/>
        <end position="146"/>
    </location>
</feature>
<gene>
    <name evidence="2" type="ORF">ACFFR3_08345</name>
</gene>
<dbReference type="Proteomes" id="UP001589568">
    <property type="component" value="Unassembled WGS sequence"/>
</dbReference>
<keyword evidence="1" id="KW-1133">Transmembrane helix</keyword>
<evidence type="ECO:0000256" key="1">
    <source>
        <dbReference type="SAM" id="Phobius"/>
    </source>
</evidence>
<protein>
    <recommendedName>
        <fullName evidence="4">DUF805 domain-containing protein</fullName>
    </recommendedName>
</protein>
<evidence type="ECO:0008006" key="4">
    <source>
        <dbReference type="Google" id="ProtNLM"/>
    </source>
</evidence>
<dbReference type="EMBL" id="JBHMCF010000008">
    <property type="protein sequence ID" value="MFB9469515.1"/>
    <property type="molecule type" value="Genomic_DNA"/>
</dbReference>
<keyword evidence="1" id="KW-0472">Membrane</keyword>
<feature type="transmembrane region" description="Helical" evidence="1">
    <location>
        <begin position="97"/>
        <end position="119"/>
    </location>
</feature>
<name>A0ABV5NGU1_9ACTN</name>
<proteinExistence type="predicted"/>
<keyword evidence="3" id="KW-1185">Reference proteome</keyword>
<reference evidence="2 3" key="1">
    <citation type="submission" date="2024-09" db="EMBL/GenBank/DDBJ databases">
        <authorList>
            <person name="Sun Q."/>
            <person name="Mori K."/>
        </authorList>
    </citation>
    <scope>NUCLEOTIDE SEQUENCE [LARGE SCALE GENOMIC DNA]</scope>
    <source>
        <strain evidence="2 3">JCM 3324</strain>
    </source>
</reference>
<evidence type="ECO:0000313" key="2">
    <source>
        <dbReference type="EMBL" id="MFB9469515.1"/>
    </source>
</evidence>
<comment type="caution">
    <text evidence="2">The sequence shown here is derived from an EMBL/GenBank/DDBJ whole genome shotgun (WGS) entry which is preliminary data.</text>
</comment>